<dbReference type="SUPFAM" id="SSF50494">
    <property type="entry name" value="Trypsin-like serine proteases"/>
    <property type="match status" value="1"/>
</dbReference>
<accession>A0A1I6TES8</accession>
<protein>
    <submittedName>
        <fullName evidence="2">Trypsin-like peptidase domain-containing protein</fullName>
    </submittedName>
</protein>
<dbReference type="PANTHER" id="PTHR47691">
    <property type="entry name" value="REGULATOR-RELATED"/>
    <property type="match status" value="1"/>
</dbReference>
<dbReference type="Pfam" id="PF20703">
    <property type="entry name" value="nSTAND1"/>
    <property type="match status" value="1"/>
</dbReference>
<dbReference type="PANTHER" id="PTHR47691:SF3">
    <property type="entry name" value="HTH-TYPE TRANSCRIPTIONAL REGULATOR RV0890C-RELATED"/>
    <property type="match status" value="1"/>
</dbReference>
<organism evidence="2 3">
    <name type="scientific">Streptomyces harbinensis</name>
    <dbReference type="NCBI Taxonomy" id="1176198"/>
    <lineage>
        <taxon>Bacteria</taxon>
        <taxon>Bacillati</taxon>
        <taxon>Actinomycetota</taxon>
        <taxon>Actinomycetes</taxon>
        <taxon>Kitasatosporales</taxon>
        <taxon>Streptomycetaceae</taxon>
        <taxon>Streptomyces</taxon>
    </lineage>
</organism>
<dbReference type="STRING" id="1176198.SAMN05444716_104597"/>
<dbReference type="InterPro" id="IPR049052">
    <property type="entry name" value="nSTAND1"/>
</dbReference>
<dbReference type="EMBL" id="FPAB01000004">
    <property type="protein sequence ID" value="SFS87710.1"/>
    <property type="molecule type" value="Genomic_DNA"/>
</dbReference>
<dbReference type="SUPFAM" id="SSF52540">
    <property type="entry name" value="P-loop containing nucleoside triphosphate hydrolases"/>
    <property type="match status" value="1"/>
</dbReference>
<feature type="domain" description="Novel STAND NTPase 1" evidence="1">
    <location>
        <begin position="200"/>
        <end position="552"/>
    </location>
</feature>
<dbReference type="InterPro" id="IPR015943">
    <property type="entry name" value="WD40/YVTN_repeat-like_dom_sf"/>
</dbReference>
<dbReference type="Gene3D" id="2.130.10.10">
    <property type="entry name" value="YVTN repeat-like/Quinoprotein amine dehydrogenase"/>
    <property type="match status" value="1"/>
</dbReference>
<dbReference type="InterPro" id="IPR027417">
    <property type="entry name" value="P-loop_NTPase"/>
</dbReference>
<sequence>MVRSADPEAAPLDAALLTVRAVDGRPIGVAFLATTHTALTCAHVLPPEADEAVVVPAITTEDEPEPVRCTVERRDEDIAVLRFAAPPPGTAPVPLAYPGEGNRTVRAFGHPAGRPDGVRHAGVLRGLQSGGRVQIDKAPDSAYEITGGFSGSPVWDTELRAAVGMVATYDTAAPAAFMIPLQRLCAEVAEIRDLFEKPSPFPGLAAFGEEDAGRFFGRAEESEKIATLVRQYRVVTVTGPSGCGKSSVVRAGVVPLLRADHEVVVIDARSAESVIEKLAQALDTSAEQLTPEALARHAAASEGGLVVVIDQLEQLTSGPGPLVPLLLSDDRPEKLRVLITARLDAVEKAVPWTKELYLLPAMSAEQLDVAITAPFAALGGRYADGLVGRIRADMGEGSDGLPLLAFTLKRLWEQKDGAWIGHRTYEEVHGVRGALVLQVEEAQAGCRAKGADVEKALEPLLLALVRMPPDATRPVRASVDRAELDPHQRAAADVLIGARLVVGRERLELAHEAVIDAWPGLGQRIQEDRDFLVRRDELRADRERWEAAGRPADLLPGVTALDRAARWERDRPADLSPQDRDFLARGRRRRRRQALRRRWGLISIALALTLASALGTLLVNEARTGAIRAAESASRTMAVASADLRETDPVLSLMLAVGAYRSAPTELARDALLQGYLGYGTTEWLVSGGTGADTQLAASRDGRVIVTVTGGGRATLFVRDADGDSRQQPLPWGTAYALYPFVAPDGGRAGYLGTDGTLVWFDVVAAQDGPEPLGTERRLPGGPAGVTDGLGYDHPSQPLTVSAEGSRVAVAVAGELVVWDLDAEAVLLRQSLDQEIADVADLWFGPEDGTLYLASYEYREGTGNLWNLDALDTTDGSHRSLAEGVRRAGMSGDGSTALVCRDSGDVTQPAEYQLLDVATGRTRAGFSLELCSEIAVDESGRRFVVGTGSWSRSLEVADDGTVGLLPTPFGNPITKASGATLHRELLGSGEELSVLVRAPAGAALLALPGRDEEAVLESMMLSPDGATVVGVTPDGSQVHAATVESDLEDGQWAERPGATRVPESHEITFSPDSTLVADRVTDDRIEIRDVDTLEVTGAATVAEPDGDVDYWFLDDRTLLVRSGTVLELWEARAERLRIRVDLADLGITGREDWHFGVYRHVEPGHVAVVDGGSVIRVVHLYEGREVPELNVDTGGDVLAVRFDTEGRYLLLARPGDAVWELWRLDPPRRELGPLPTLCRTCTGYETRSFGFPGDGRVLIGMGDTLRVYEPGSPYAVERYFLGGPGQFLGISRDGTTVLFSPGEGYEESPVLVMRLDQPEEWADRLCEVLGHRRITDPERAVTTAELLPEPVCEPS</sequence>
<keyword evidence="3" id="KW-1185">Reference proteome</keyword>
<evidence type="ECO:0000313" key="3">
    <source>
        <dbReference type="Proteomes" id="UP000198873"/>
    </source>
</evidence>
<evidence type="ECO:0000313" key="2">
    <source>
        <dbReference type="EMBL" id="SFS87710.1"/>
    </source>
</evidence>
<dbReference type="Proteomes" id="UP000198873">
    <property type="component" value="Unassembled WGS sequence"/>
</dbReference>
<evidence type="ECO:0000259" key="1">
    <source>
        <dbReference type="Pfam" id="PF20703"/>
    </source>
</evidence>
<dbReference type="RefSeq" id="WP_093843266.1">
    <property type="nucleotide sequence ID" value="NZ_FPAB01000004.1"/>
</dbReference>
<dbReference type="InterPro" id="IPR009003">
    <property type="entry name" value="Peptidase_S1_PA"/>
</dbReference>
<dbReference type="Gene3D" id="3.40.50.300">
    <property type="entry name" value="P-loop containing nucleotide triphosphate hydrolases"/>
    <property type="match status" value="1"/>
</dbReference>
<proteinExistence type="predicted"/>
<gene>
    <name evidence="2" type="ORF">SAMN05444716_104597</name>
</gene>
<name>A0A1I6TES8_9ACTN</name>
<dbReference type="Pfam" id="PF13365">
    <property type="entry name" value="Trypsin_2"/>
    <property type="match status" value="1"/>
</dbReference>
<reference evidence="3" key="1">
    <citation type="submission" date="2016-10" db="EMBL/GenBank/DDBJ databases">
        <authorList>
            <person name="Varghese N."/>
            <person name="Submissions S."/>
        </authorList>
    </citation>
    <scope>NUCLEOTIDE SEQUENCE [LARGE SCALE GENOMIC DNA]</scope>
    <source>
        <strain evidence="3">CGMCC 4.7047</strain>
    </source>
</reference>
<dbReference type="Gene3D" id="2.40.10.120">
    <property type="match status" value="1"/>
</dbReference>
<dbReference type="SUPFAM" id="SSF82171">
    <property type="entry name" value="DPP6 N-terminal domain-like"/>
    <property type="match status" value="2"/>
</dbReference>